<dbReference type="GO" id="GO:0003824">
    <property type="term" value="F:catalytic activity"/>
    <property type="evidence" value="ECO:0007669"/>
    <property type="project" value="InterPro"/>
</dbReference>
<accession>A0A1T5LHX9</accession>
<reference evidence="2 3" key="1">
    <citation type="submission" date="2017-02" db="EMBL/GenBank/DDBJ databases">
        <authorList>
            <person name="Peterson S.W."/>
        </authorList>
    </citation>
    <scope>NUCLEOTIDE SEQUENCE [LARGE SCALE GENOMIC DNA]</scope>
    <source>
        <strain evidence="2 3">DSM 25262</strain>
    </source>
</reference>
<dbReference type="RefSeq" id="WP_079687713.1">
    <property type="nucleotide sequence ID" value="NZ_FUZU01000002.1"/>
</dbReference>
<dbReference type="Gene3D" id="2.40.33.20">
    <property type="entry name" value="PK beta-barrel domain-like"/>
    <property type="match status" value="1"/>
</dbReference>
<dbReference type="PANTHER" id="PTHR36930:SF1">
    <property type="entry name" value="MOSC DOMAIN-CONTAINING PROTEIN"/>
    <property type="match status" value="1"/>
</dbReference>
<dbReference type="GO" id="GO:0030151">
    <property type="term" value="F:molybdenum ion binding"/>
    <property type="evidence" value="ECO:0007669"/>
    <property type="project" value="InterPro"/>
</dbReference>
<proteinExistence type="predicted"/>
<dbReference type="PROSITE" id="PS51340">
    <property type="entry name" value="MOSC"/>
    <property type="match status" value="1"/>
</dbReference>
<keyword evidence="3" id="KW-1185">Reference proteome</keyword>
<evidence type="ECO:0000313" key="3">
    <source>
        <dbReference type="Proteomes" id="UP000190961"/>
    </source>
</evidence>
<dbReference type="AlphaFoldDB" id="A0A1T5LHX9"/>
<dbReference type="Pfam" id="PF03473">
    <property type="entry name" value="MOSC"/>
    <property type="match status" value="1"/>
</dbReference>
<organism evidence="2 3">
    <name type="scientific">Ohtaekwangia koreensis</name>
    <dbReference type="NCBI Taxonomy" id="688867"/>
    <lineage>
        <taxon>Bacteria</taxon>
        <taxon>Pseudomonadati</taxon>
        <taxon>Bacteroidota</taxon>
        <taxon>Cytophagia</taxon>
        <taxon>Cytophagales</taxon>
        <taxon>Fulvivirgaceae</taxon>
        <taxon>Ohtaekwangia</taxon>
    </lineage>
</organism>
<dbReference type="GO" id="GO:0030170">
    <property type="term" value="F:pyridoxal phosphate binding"/>
    <property type="evidence" value="ECO:0007669"/>
    <property type="project" value="InterPro"/>
</dbReference>
<dbReference type="STRING" id="688867.SAMN05660236_3162"/>
<dbReference type="InterPro" id="IPR052716">
    <property type="entry name" value="MOSC_domain"/>
</dbReference>
<gene>
    <name evidence="2" type="ORF">SAMN05660236_3162</name>
</gene>
<evidence type="ECO:0000259" key="1">
    <source>
        <dbReference type="PROSITE" id="PS51340"/>
    </source>
</evidence>
<dbReference type="EMBL" id="FUZU01000002">
    <property type="protein sequence ID" value="SKC74948.1"/>
    <property type="molecule type" value="Genomic_DNA"/>
</dbReference>
<name>A0A1T5LHX9_9BACT</name>
<dbReference type="InterPro" id="IPR005302">
    <property type="entry name" value="MoCF_Sase_C"/>
</dbReference>
<protein>
    <submittedName>
        <fullName evidence="2">MOSC domain-containing protein</fullName>
    </submittedName>
</protein>
<evidence type="ECO:0000313" key="2">
    <source>
        <dbReference type="EMBL" id="SKC74948.1"/>
    </source>
</evidence>
<dbReference type="PANTHER" id="PTHR36930">
    <property type="entry name" value="METAL-SULFUR CLUSTER BIOSYNTHESIS PROTEINS YUAD-RELATED"/>
    <property type="match status" value="1"/>
</dbReference>
<dbReference type="OrthoDB" id="1550913at2"/>
<feature type="domain" description="MOSC" evidence="1">
    <location>
        <begin position="24"/>
        <end position="157"/>
    </location>
</feature>
<dbReference type="Proteomes" id="UP000190961">
    <property type="component" value="Unassembled WGS sequence"/>
</dbReference>
<dbReference type="SUPFAM" id="SSF50800">
    <property type="entry name" value="PK beta-barrel domain-like"/>
    <property type="match status" value="1"/>
</dbReference>
<sequence length="159" mass="17479">MNFKELFGNYSQKGKVVVIGIRPKRLEPLIFIPQVMALKDIGLEGDRYKNLGGPRQVTLIQAEHLDSIASFLGKKMIDPSLTRRNIVVKGINLLSLKEKQFRVGDAVLEYSGECHPCSRMEENLGPGGYNAMRGHGGITAKVIEGGTIREGDDITPIST</sequence>
<dbReference type="InterPro" id="IPR011037">
    <property type="entry name" value="Pyrv_Knase-like_insert_dom_sf"/>
</dbReference>